<accession>A0A2T7A9K8</accession>
<gene>
    <name evidence="1" type="ORF">B9Z19DRAFT_7771</name>
</gene>
<dbReference type="AlphaFoldDB" id="A0A2T7A9K8"/>
<dbReference type="EMBL" id="NESQ01000001">
    <property type="protein sequence ID" value="PUU84405.1"/>
    <property type="molecule type" value="Genomic_DNA"/>
</dbReference>
<dbReference type="Proteomes" id="UP000244722">
    <property type="component" value="Unassembled WGS sequence"/>
</dbReference>
<evidence type="ECO:0000313" key="1">
    <source>
        <dbReference type="EMBL" id="PUU84405.1"/>
    </source>
</evidence>
<proteinExistence type="predicted"/>
<organism evidence="1 2">
    <name type="scientific">Tuber borchii</name>
    <name type="common">White truffle</name>
    <dbReference type="NCBI Taxonomy" id="42251"/>
    <lineage>
        <taxon>Eukaryota</taxon>
        <taxon>Fungi</taxon>
        <taxon>Dikarya</taxon>
        <taxon>Ascomycota</taxon>
        <taxon>Pezizomycotina</taxon>
        <taxon>Pezizomycetes</taxon>
        <taxon>Pezizales</taxon>
        <taxon>Tuberaceae</taxon>
        <taxon>Tuber</taxon>
    </lineage>
</organism>
<name>A0A2T7A9K8_TUBBO</name>
<sequence>MMPTTPYRLVLRRWGRSLVGASRGGRLVERATLITSRGTVTRGPRGRGRGLIATRATVRRITTGSTGSLVRTWVVLSRGRSTVLSRWGWIALGRGWVLAWSWIPSMRRWGTIRSRALLTNCARELLALWARGIILLGMSVRAWVIRRVGGIWRRARSVVSKVLLLRSSIAMLASILDLLVHIQ</sequence>
<evidence type="ECO:0000313" key="2">
    <source>
        <dbReference type="Proteomes" id="UP000244722"/>
    </source>
</evidence>
<keyword evidence="2" id="KW-1185">Reference proteome</keyword>
<protein>
    <submittedName>
        <fullName evidence="1">Uncharacterized protein</fullName>
    </submittedName>
</protein>
<comment type="caution">
    <text evidence="1">The sequence shown here is derived from an EMBL/GenBank/DDBJ whole genome shotgun (WGS) entry which is preliminary data.</text>
</comment>
<reference evidence="1 2" key="1">
    <citation type="submission" date="2017-04" db="EMBL/GenBank/DDBJ databases">
        <title>Draft genome sequence of Tuber borchii Vittad., a whitish edible truffle.</title>
        <authorList>
            <consortium name="DOE Joint Genome Institute"/>
            <person name="Murat C."/>
            <person name="Kuo A."/>
            <person name="Barry K.W."/>
            <person name="Clum A."/>
            <person name="Dockter R.B."/>
            <person name="Fauchery L."/>
            <person name="Iotti M."/>
            <person name="Kohler A."/>
            <person name="Labutti K."/>
            <person name="Lindquist E.A."/>
            <person name="Lipzen A."/>
            <person name="Ohm R.A."/>
            <person name="Wang M."/>
            <person name="Grigoriev I.V."/>
            <person name="Zambonelli A."/>
            <person name="Martin F.M."/>
        </authorList>
    </citation>
    <scope>NUCLEOTIDE SEQUENCE [LARGE SCALE GENOMIC DNA]</scope>
    <source>
        <strain evidence="1 2">Tbo3840</strain>
    </source>
</reference>